<dbReference type="AlphaFoldDB" id="A0A7W6R2W0"/>
<evidence type="ECO:0000313" key="1">
    <source>
        <dbReference type="EMBL" id="MBB4235463.1"/>
    </source>
</evidence>
<reference evidence="1 2" key="1">
    <citation type="submission" date="2020-08" db="EMBL/GenBank/DDBJ databases">
        <title>Genomic Encyclopedia of Type Strains, Phase IV (KMG-V): Genome sequencing to study the core and pangenomes of soil and plant-associated prokaryotes.</title>
        <authorList>
            <person name="Whitman W."/>
        </authorList>
    </citation>
    <scope>NUCLEOTIDE SEQUENCE [LARGE SCALE GENOMIC DNA]</scope>
    <source>
        <strain evidence="1 2">SEMIA 4089</strain>
    </source>
</reference>
<evidence type="ECO:0000313" key="2">
    <source>
        <dbReference type="Proteomes" id="UP000540909"/>
    </source>
</evidence>
<protein>
    <submittedName>
        <fullName evidence="1">Uncharacterized protein</fullName>
    </submittedName>
</protein>
<accession>A0A7W6R2W0</accession>
<gene>
    <name evidence="1" type="ORF">GGD57_002031</name>
</gene>
<organism evidence="1 2">
    <name type="scientific">Rhizobium esperanzae</name>
    <dbReference type="NCBI Taxonomy" id="1967781"/>
    <lineage>
        <taxon>Bacteria</taxon>
        <taxon>Pseudomonadati</taxon>
        <taxon>Pseudomonadota</taxon>
        <taxon>Alphaproteobacteria</taxon>
        <taxon>Hyphomicrobiales</taxon>
        <taxon>Rhizobiaceae</taxon>
        <taxon>Rhizobium/Agrobacterium group</taxon>
        <taxon>Rhizobium</taxon>
    </lineage>
</organism>
<comment type="caution">
    <text evidence="1">The sequence shown here is derived from an EMBL/GenBank/DDBJ whole genome shotgun (WGS) entry which is preliminary data.</text>
</comment>
<dbReference type="EMBL" id="JACIFY010000006">
    <property type="protein sequence ID" value="MBB4235463.1"/>
    <property type="molecule type" value="Genomic_DNA"/>
</dbReference>
<proteinExistence type="predicted"/>
<name>A0A7W6R2W0_9HYPH</name>
<dbReference type="Proteomes" id="UP000540909">
    <property type="component" value="Unassembled WGS sequence"/>
</dbReference>
<sequence length="36" mass="3859">MNSLQRFWVAVFGACGAEHSTIVSAIVLAKIILLAK</sequence>